<accession>A0A7K1V9K1</accession>
<dbReference type="EMBL" id="WRPP01000010">
    <property type="protein sequence ID" value="MVU82798.1"/>
    <property type="molecule type" value="Genomic_DNA"/>
</dbReference>
<evidence type="ECO:0000313" key="2">
    <source>
        <dbReference type="Proteomes" id="UP000466794"/>
    </source>
</evidence>
<comment type="caution">
    <text evidence="1">The sequence shown here is derived from an EMBL/GenBank/DDBJ whole genome shotgun (WGS) entry which is preliminary data.</text>
</comment>
<reference evidence="1 2" key="1">
    <citation type="submission" date="2019-12" db="EMBL/GenBank/DDBJ databases">
        <title>Nocardia sp. nov. ET3-3 isolated from soil.</title>
        <authorList>
            <person name="Kanchanasin P."/>
            <person name="Tanasupawat S."/>
            <person name="Yuki M."/>
            <person name="Kudo T."/>
        </authorList>
    </citation>
    <scope>NUCLEOTIDE SEQUENCE [LARGE SCALE GENOMIC DNA]</scope>
    <source>
        <strain evidence="1 2">ET3-3</strain>
    </source>
</reference>
<gene>
    <name evidence="1" type="ORF">GPX89_36885</name>
</gene>
<organism evidence="1 2">
    <name type="scientific">Nocardia terrae</name>
    <dbReference type="NCBI Taxonomy" id="2675851"/>
    <lineage>
        <taxon>Bacteria</taxon>
        <taxon>Bacillati</taxon>
        <taxon>Actinomycetota</taxon>
        <taxon>Actinomycetes</taxon>
        <taxon>Mycobacteriales</taxon>
        <taxon>Nocardiaceae</taxon>
        <taxon>Nocardia</taxon>
    </lineage>
</organism>
<dbReference type="InterPro" id="IPR001920">
    <property type="entry name" value="Asp/Glu_race"/>
</dbReference>
<dbReference type="Gene3D" id="3.40.50.1860">
    <property type="match status" value="1"/>
</dbReference>
<protein>
    <submittedName>
        <fullName evidence="1">Aspartate/glutamate racemase family protein</fullName>
    </submittedName>
</protein>
<sequence>MDRTDVRIGVLCLDTAFTKLPGHIRNPATFDFPVVYQVVTGATPRRVVSEADPTLLDPFIDAARKLEAEGVQAITAACGFLVLFQQRLADAVHVPLYSSSLIQLPMVHRMLATDRTVGLLVADAQALTRRHLEAIGGESIPIRVTGMSRYPEFREVILEGRRNNLDADRLGAEVLDAASQLATDNPGLGALVIECTDLVPYGHAIQQLLDIPVFDIVTLTNMVHQTLSHMPFRISDR</sequence>
<dbReference type="RefSeq" id="WP_157392356.1">
    <property type="nucleotide sequence ID" value="NZ_WRPP01000010.1"/>
</dbReference>
<keyword evidence="2" id="KW-1185">Reference proteome</keyword>
<dbReference type="AlphaFoldDB" id="A0A7K1V9K1"/>
<evidence type="ECO:0000313" key="1">
    <source>
        <dbReference type="EMBL" id="MVU82798.1"/>
    </source>
</evidence>
<dbReference type="NCBIfam" id="NF005679">
    <property type="entry name" value="PRK07475.1"/>
    <property type="match status" value="1"/>
</dbReference>
<proteinExistence type="predicted"/>
<dbReference type="Proteomes" id="UP000466794">
    <property type="component" value="Unassembled WGS sequence"/>
</dbReference>
<dbReference type="GO" id="GO:0016855">
    <property type="term" value="F:racemase and epimerase activity, acting on amino acids and derivatives"/>
    <property type="evidence" value="ECO:0007669"/>
    <property type="project" value="InterPro"/>
</dbReference>
<name>A0A7K1V9K1_9NOCA</name>